<dbReference type="GeneID" id="54556134"/>
<sequence length="166" mass="19241">MYNYHRRIVLESTAFGLSLLLLGVNIALIIVLWRAPRADHFRITEDELPVKRGTIPLYILTPIVTLILASVNSALYRVQKITLVYPVIMASIQLASWSTTLGLWSNCNYWGEYAFDLCYTLYLDRYRFPLWEGGAAWFDRNQYVSNMFSYDSILCILMYSSDRVST</sequence>
<keyword evidence="3" id="KW-1185">Reference proteome</keyword>
<evidence type="ECO:0000313" key="2">
    <source>
        <dbReference type="EMBL" id="KAF2275925.1"/>
    </source>
</evidence>
<feature type="transmembrane region" description="Helical" evidence="1">
    <location>
        <begin position="55"/>
        <end position="76"/>
    </location>
</feature>
<gene>
    <name evidence="2" type="ORF">EI97DRAFT_60898</name>
</gene>
<feature type="transmembrane region" description="Helical" evidence="1">
    <location>
        <begin position="12"/>
        <end position="35"/>
    </location>
</feature>
<feature type="transmembrane region" description="Helical" evidence="1">
    <location>
        <begin position="83"/>
        <end position="104"/>
    </location>
</feature>
<reference evidence="2" key="1">
    <citation type="journal article" date="2020" name="Stud. Mycol.">
        <title>101 Dothideomycetes genomes: a test case for predicting lifestyles and emergence of pathogens.</title>
        <authorList>
            <person name="Haridas S."/>
            <person name="Albert R."/>
            <person name="Binder M."/>
            <person name="Bloem J."/>
            <person name="Labutti K."/>
            <person name="Salamov A."/>
            <person name="Andreopoulos B."/>
            <person name="Baker S."/>
            <person name="Barry K."/>
            <person name="Bills G."/>
            <person name="Bluhm B."/>
            <person name="Cannon C."/>
            <person name="Castanera R."/>
            <person name="Culley D."/>
            <person name="Daum C."/>
            <person name="Ezra D."/>
            <person name="Gonzalez J."/>
            <person name="Henrissat B."/>
            <person name="Kuo A."/>
            <person name="Liang C."/>
            <person name="Lipzen A."/>
            <person name="Lutzoni F."/>
            <person name="Magnuson J."/>
            <person name="Mondo S."/>
            <person name="Nolan M."/>
            <person name="Ohm R."/>
            <person name="Pangilinan J."/>
            <person name="Park H.-J."/>
            <person name="Ramirez L."/>
            <person name="Alfaro M."/>
            <person name="Sun H."/>
            <person name="Tritt A."/>
            <person name="Yoshinaga Y."/>
            <person name="Zwiers L.-H."/>
            <person name="Turgeon B."/>
            <person name="Goodwin S."/>
            <person name="Spatafora J."/>
            <person name="Crous P."/>
            <person name="Grigoriev I."/>
        </authorList>
    </citation>
    <scope>NUCLEOTIDE SEQUENCE</scope>
    <source>
        <strain evidence="2">CBS 379.55</strain>
    </source>
</reference>
<protein>
    <submittedName>
        <fullName evidence="2">Uncharacterized protein</fullName>
    </submittedName>
</protein>
<dbReference type="Proteomes" id="UP000800097">
    <property type="component" value="Unassembled WGS sequence"/>
</dbReference>
<dbReference type="OrthoDB" id="3914049at2759"/>
<keyword evidence="1" id="KW-1133">Transmembrane helix</keyword>
<dbReference type="AlphaFoldDB" id="A0A6A6JI67"/>
<dbReference type="EMBL" id="ML986495">
    <property type="protein sequence ID" value="KAF2275925.1"/>
    <property type="molecule type" value="Genomic_DNA"/>
</dbReference>
<accession>A0A6A6JI67</accession>
<dbReference type="RefSeq" id="XP_033653464.1">
    <property type="nucleotide sequence ID" value="XM_033802959.1"/>
</dbReference>
<keyword evidence="1" id="KW-0472">Membrane</keyword>
<organism evidence="2 3">
    <name type="scientific">Westerdykella ornata</name>
    <dbReference type="NCBI Taxonomy" id="318751"/>
    <lineage>
        <taxon>Eukaryota</taxon>
        <taxon>Fungi</taxon>
        <taxon>Dikarya</taxon>
        <taxon>Ascomycota</taxon>
        <taxon>Pezizomycotina</taxon>
        <taxon>Dothideomycetes</taxon>
        <taxon>Pleosporomycetidae</taxon>
        <taxon>Pleosporales</taxon>
        <taxon>Sporormiaceae</taxon>
        <taxon>Westerdykella</taxon>
    </lineage>
</organism>
<evidence type="ECO:0000313" key="3">
    <source>
        <dbReference type="Proteomes" id="UP000800097"/>
    </source>
</evidence>
<name>A0A6A6JI67_WESOR</name>
<evidence type="ECO:0000256" key="1">
    <source>
        <dbReference type="SAM" id="Phobius"/>
    </source>
</evidence>
<proteinExistence type="predicted"/>
<keyword evidence="1" id="KW-0812">Transmembrane</keyword>